<feature type="transmembrane region" description="Helical" evidence="1">
    <location>
        <begin position="66"/>
        <end position="90"/>
    </location>
</feature>
<reference evidence="2" key="2">
    <citation type="submission" date="2020-09" db="EMBL/GenBank/DDBJ databases">
        <authorList>
            <person name="Sun Q."/>
            <person name="Zhou Y."/>
        </authorList>
    </citation>
    <scope>NUCLEOTIDE SEQUENCE</scope>
    <source>
        <strain evidence="2">CGMCC 1.15493</strain>
    </source>
</reference>
<gene>
    <name evidence="2" type="ORF">GCM10011335_13020</name>
</gene>
<organism evidence="2 3">
    <name type="scientific">Aureimonas glaciei</name>
    <dbReference type="NCBI Taxonomy" id="1776957"/>
    <lineage>
        <taxon>Bacteria</taxon>
        <taxon>Pseudomonadati</taxon>
        <taxon>Pseudomonadota</taxon>
        <taxon>Alphaproteobacteria</taxon>
        <taxon>Hyphomicrobiales</taxon>
        <taxon>Aurantimonadaceae</taxon>
        <taxon>Aureimonas</taxon>
    </lineage>
</organism>
<keyword evidence="3" id="KW-1185">Reference proteome</keyword>
<dbReference type="Gene3D" id="1.20.120.1760">
    <property type="match status" value="1"/>
</dbReference>
<sequence>MFDTEGTAGAPAGDRRPLASRQSRWAAATLRMLLGTSVTANQISVIGILFALIGAAALVTAPRWPALFILAALCIQLRLVCNLMDGLVAVEGGRGSATGALYNEVPDRLEDSVLLVGFGYAAGLPWLGFTAAILAVFTAYVRAVGASHGFAQDFRGPMAKPQRMAALTLGCFLGLAEILANGTLFSLQAILALVVLGAAITGLRRLGRIADLMKARP</sequence>
<evidence type="ECO:0000256" key="1">
    <source>
        <dbReference type="SAM" id="Phobius"/>
    </source>
</evidence>
<dbReference type="Proteomes" id="UP000613160">
    <property type="component" value="Unassembled WGS sequence"/>
</dbReference>
<keyword evidence="1" id="KW-0472">Membrane</keyword>
<feature type="transmembrane region" description="Helical" evidence="1">
    <location>
        <begin position="118"/>
        <end position="143"/>
    </location>
</feature>
<evidence type="ECO:0000313" key="3">
    <source>
        <dbReference type="Proteomes" id="UP000613160"/>
    </source>
</evidence>
<reference evidence="2" key="1">
    <citation type="journal article" date="2014" name="Int. J. Syst. Evol. Microbiol.">
        <title>Complete genome sequence of Corynebacterium casei LMG S-19264T (=DSM 44701T), isolated from a smear-ripened cheese.</title>
        <authorList>
            <consortium name="US DOE Joint Genome Institute (JGI-PGF)"/>
            <person name="Walter F."/>
            <person name="Albersmeier A."/>
            <person name="Kalinowski J."/>
            <person name="Ruckert C."/>
        </authorList>
    </citation>
    <scope>NUCLEOTIDE SEQUENCE</scope>
    <source>
        <strain evidence="2">CGMCC 1.15493</strain>
    </source>
</reference>
<accession>A0A916XU07</accession>
<comment type="caution">
    <text evidence="2">The sequence shown here is derived from an EMBL/GenBank/DDBJ whole genome shotgun (WGS) entry which is preliminary data.</text>
</comment>
<evidence type="ECO:0000313" key="2">
    <source>
        <dbReference type="EMBL" id="GGD11421.1"/>
    </source>
</evidence>
<keyword evidence="1" id="KW-0812">Transmembrane</keyword>
<dbReference type="InterPro" id="IPR043130">
    <property type="entry name" value="CDP-OH_PTrfase_TM_dom"/>
</dbReference>
<dbReference type="EMBL" id="BMJJ01000002">
    <property type="protein sequence ID" value="GGD11421.1"/>
    <property type="molecule type" value="Genomic_DNA"/>
</dbReference>
<dbReference type="RefSeq" id="WP_188849745.1">
    <property type="nucleotide sequence ID" value="NZ_BMJJ01000002.1"/>
</dbReference>
<name>A0A916XU07_9HYPH</name>
<proteinExistence type="predicted"/>
<keyword evidence="1" id="KW-1133">Transmembrane helix</keyword>
<feature type="transmembrane region" description="Helical" evidence="1">
    <location>
        <begin position="164"/>
        <end position="180"/>
    </location>
</feature>
<feature type="transmembrane region" description="Helical" evidence="1">
    <location>
        <begin position="186"/>
        <end position="206"/>
    </location>
</feature>
<feature type="transmembrane region" description="Helical" evidence="1">
    <location>
        <begin position="40"/>
        <end position="59"/>
    </location>
</feature>
<dbReference type="AlphaFoldDB" id="A0A916XU07"/>
<protein>
    <submittedName>
        <fullName evidence="2">CDP-diacylglycerol--glycerol-3-phosphate 3-phosphatidyltransferase</fullName>
    </submittedName>
</protein>